<comment type="pathway">
    <text evidence="1">Carbohydrate degradation; 2-deoxy-D-ribose 1-phosphate degradation; D-glyceraldehyde 3-phosphate and acetaldehyde from 2-deoxy-alpha-D-ribose 1-phosphate: step 2/2.</text>
</comment>
<dbReference type="GO" id="GO:0005737">
    <property type="term" value="C:cytoplasm"/>
    <property type="evidence" value="ECO:0007669"/>
    <property type="project" value="InterPro"/>
</dbReference>
<proteinExistence type="inferred from homology"/>
<dbReference type="Proteomes" id="UP000198407">
    <property type="component" value="Unassembled WGS sequence"/>
</dbReference>
<evidence type="ECO:0000313" key="8">
    <source>
        <dbReference type="EMBL" id="SNS95368.1"/>
    </source>
</evidence>
<dbReference type="SUPFAM" id="SSF51569">
    <property type="entry name" value="Aldolase"/>
    <property type="match status" value="1"/>
</dbReference>
<dbReference type="Gene3D" id="3.20.20.70">
    <property type="entry name" value="Aldolase class I"/>
    <property type="match status" value="1"/>
</dbReference>
<dbReference type="STRING" id="1215104.GCA_000730585_04644"/>
<comment type="similarity">
    <text evidence="2">Belongs to the DeoC/FbaB aldolase family. DeoC type 2 subfamily.</text>
</comment>
<keyword evidence="9" id="KW-1185">Reference proteome</keyword>
<dbReference type="AlphaFoldDB" id="A0A239IQ76"/>
<dbReference type="NCBIfam" id="TIGR00126">
    <property type="entry name" value="deoC"/>
    <property type="match status" value="1"/>
</dbReference>
<evidence type="ECO:0000256" key="3">
    <source>
        <dbReference type="ARBA" id="ARBA00012515"/>
    </source>
</evidence>
<evidence type="ECO:0000256" key="6">
    <source>
        <dbReference type="ARBA" id="ARBA00048791"/>
    </source>
</evidence>
<keyword evidence="4" id="KW-0456">Lyase</keyword>
<evidence type="ECO:0000256" key="4">
    <source>
        <dbReference type="ARBA" id="ARBA00023239"/>
    </source>
</evidence>
<dbReference type="InterPro" id="IPR011343">
    <property type="entry name" value="DeoC"/>
</dbReference>
<dbReference type="SMART" id="SM01133">
    <property type="entry name" value="DeoC"/>
    <property type="match status" value="1"/>
</dbReference>
<comment type="catalytic activity">
    <reaction evidence="6">
        <text>2-deoxy-D-ribose 5-phosphate = D-glyceraldehyde 3-phosphate + acetaldehyde</text>
        <dbReference type="Rhea" id="RHEA:12821"/>
        <dbReference type="ChEBI" id="CHEBI:15343"/>
        <dbReference type="ChEBI" id="CHEBI:59776"/>
        <dbReference type="ChEBI" id="CHEBI:62877"/>
        <dbReference type="EC" id="4.1.2.4"/>
    </reaction>
</comment>
<sequence length="265" mass="27976">MNSREADMTELDATLARNIIALLDLTSLNDDDSDARIVDLCQRALTAVGPVAAVCVYPRFVALARRTLDALGGQTVAVATVTNFPAGSAPLAEVLEQTRRALDDGADEIDVVYPWRALLADDADSGFALVRACKALCADRALLKVILETGELADPALIRQASLDAIEAGADFIKTSTGKVAVNATAEAARIMLECIAASGVNVGLKPAGGIRSLADARVYIELAEGINGARWISPRHLRFGASSLLDDLLQRLGVPALRDHGGRY</sequence>
<dbReference type="InterPro" id="IPR002915">
    <property type="entry name" value="DeoC/FbaB/LacD_aldolase"/>
</dbReference>
<dbReference type="PANTHER" id="PTHR10889">
    <property type="entry name" value="DEOXYRIBOSE-PHOSPHATE ALDOLASE"/>
    <property type="match status" value="1"/>
</dbReference>
<protein>
    <recommendedName>
        <fullName evidence="3 7">Deoxyribose-phosphate aldolase</fullName>
        <ecNumber evidence="3 7">4.1.2.4</ecNumber>
    </recommendedName>
</protein>
<dbReference type="InterPro" id="IPR013785">
    <property type="entry name" value="Aldolase_TIM"/>
</dbReference>
<dbReference type="PANTHER" id="PTHR10889:SF3">
    <property type="entry name" value="DEOXYRIBOSE-PHOSPHATE ALDOLASE"/>
    <property type="match status" value="1"/>
</dbReference>
<dbReference type="GO" id="GO:0004139">
    <property type="term" value="F:deoxyribose-phosphate aldolase activity"/>
    <property type="evidence" value="ECO:0007669"/>
    <property type="project" value="UniProtKB-UniRule"/>
</dbReference>
<dbReference type="PIRSF" id="PIRSF001357">
    <property type="entry name" value="DeoC"/>
    <property type="match status" value="1"/>
</dbReference>
<accession>A0A239IQ76</accession>
<organism evidence="8 9">
    <name type="scientific">Pseudomonas japonica</name>
    <dbReference type="NCBI Taxonomy" id="256466"/>
    <lineage>
        <taxon>Bacteria</taxon>
        <taxon>Pseudomonadati</taxon>
        <taxon>Pseudomonadota</taxon>
        <taxon>Gammaproteobacteria</taxon>
        <taxon>Pseudomonadales</taxon>
        <taxon>Pseudomonadaceae</taxon>
        <taxon>Pseudomonas</taxon>
    </lineage>
</organism>
<evidence type="ECO:0000256" key="5">
    <source>
        <dbReference type="ARBA" id="ARBA00023270"/>
    </source>
</evidence>
<dbReference type="GO" id="GO:0009264">
    <property type="term" value="P:deoxyribonucleotide catabolic process"/>
    <property type="evidence" value="ECO:0007669"/>
    <property type="project" value="UniProtKB-UniRule"/>
</dbReference>
<reference evidence="9" key="1">
    <citation type="submission" date="2017-06" db="EMBL/GenBank/DDBJ databases">
        <authorList>
            <person name="Varghese N."/>
            <person name="Submissions S."/>
        </authorList>
    </citation>
    <scope>NUCLEOTIDE SEQUENCE [LARGE SCALE GENOMIC DNA]</scope>
    <source>
        <strain evidence="9">DSM 22348</strain>
    </source>
</reference>
<evidence type="ECO:0000256" key="1">
    <source>
        <dbReference type="ARBA" id="ARBA00004816"/>
    </source>
</evidence>
<dbReference type="CDD" id="cd00959">
    <property type="entry name" value="DeoC"/>
    <property type="match status" value="1"/>
</dbReference>
<name>A0A239IQ76_9PSED</name>
<gene>
    <name evidence="8" type="ORF">SAMN05444352_11995</name>
</gene>
<evidence type="ECO:0000313" key="9">
    <source>
        <dbReference type="Proteomes" id="UP000198407"/>
    </source>
</evidence>
<dbReference type="GO" id="GO:0016052">
    <property type="term" value="P:carbohydrate catabolic process"/>
    <property type="evidence" value="ECO:0007669"/>
    <property type="project" value="TreeGrafter"/>
</dbReference>
<dbReference type="Pfam" id="PF01791">
    <property type="entry name" value="DeoC"/>
    <property type="match status" value="1"/>
</dbReference>
<evidence type="ECO:0000256" key="7">
    <source>
        <dbReference type="NCBIfam" id="TIGR00126"/>
    </source>
</evidence>
<dbReference type="EC" id="4.1.2.4" evidence="3 7"/>
<keyword evidence="5" id="KW-0704">Schiff base</keyword>
<evidence type="ECO:0000256" key="2">
    <source>
        <dbReference type="ARBA" id="ARBA00009473"/>
    </source>
</evidence>
<dbReference type="EMBL" id="FZOL01000019">
    <property type="protein sequence ID" value="SNS95368.1"/>
    <property type="molecule type" value="Genomic_DNA"/>
</dbReference>